<dbReference type="AlphaFoldDB" id="A0A6A5X2X5"/>
<feature type="compositionally biased region" description="Basic and acidic residues" evidence="1">
    <location>
        <begin position="304"/>
        <end position="317"/>
    </location>
</feature>
<name>A0A6A5X2X5_9PLEO</name>
<dbReference type="Proteomes" id="UP000799779">
    <property type="component" value="Unassembled WGS sequence"/>
</dbReference>
<evidence type="ECO:0000313" key="4">
    <source>
        <dbReference type="Proteomes" id="UP000799779"/>
    </source>
</evidence>
<dbReference type="SUPFAM" id="SSF54695">
    <property type="entry name" value="POZ domain"/>
    <property type="match status" value="1"/>
</dbReference>
<dbReference type="EMBL" id="ML977558">
    <property type="protein sequence ID" value="KAF2006866.1"/>
    <property type="molecule type" value="Genomic_DNA"/>
</dbReference>
<accession>A0A6A5X2X5</accession>
<evidence type="ECO:0000256" key="1">
    <source>
        <dbReference type="SAM" id="MobiDB-lite"/>
    </source>
</evidence>
<protein>
    <recommendedName>
        <fullName evidence="2">BTB domain-containing protein</fullName>
    </recommendedName>
</protein>
<evidence type="ECO:0000313" key="3">
    <source>
        <dbReference type="EMBL" id="KAF2006866.1"/>
    </source>
</evidence>
<dbReference type="InterPro" id="IPR011333">
    <property type="entry name" value="SKP1/BTB/POZ_sf"/>
</dbReference>
<dbReference type="InterPro" id="IPR000210">
    <property type="entry name" value="BTB/POZ_dom"/>
</dbReference>
<dbReference type="PROSITE" id="PS50097">
    <property type="entry name" value="BTB"/>
    <property type="match status" value="1"/>
</dbReference>
<feature type="region of interest" description="Disordered" evidence="1">
    <location>
        <begin position="290"/>
        <end position="330"/>
    </location>
</feature>
<dbReference type="Gene3D" id="3.30.710.10">
    <property type="entry name" value="Potassium Channel Kv1.1, Chain A"/>
    <property type="match status" value="1"/>
</dbReference>
<sequence>MGEDRLNSSFLPLSNNLSITMKEAGEHNTPCPRIKPYLARTPNLTITICDAASEASAQGKPSTETRNFTIPKSLLSGRSTYLHNAIISQHQTSTSGTIIPIFDTRPAMFQNFIDYLHSNIYSLNRQAVSFHPLLSHISAYILGEKLGAQQWKNAALRQLWSILNHLRTRPEEIPIGRDQSPVVPTTMLSVLCGIKDGGLPLKMLVSDALATQWSSAEILSVIREVDKLGVKGEWNEVRGLENIRWSWILARYDELRKHLVDSLKYGDERSWAWKDEEYYVGLGESSVVPKKERKEKREKRRRGSSGEKEREREMSRIRKERRRRRSSGKSKIVEAWEKVGDRMKTTRADELGESL</sequence>
<dbReference type="OrthoDB" id="3685561at2759"/>
<keyword evidence="4" id="KW-1185">Reference proteome</keyword>
<proteinExistence type="predicted"/>
<gene>
    <name evidence="3" type="ORF">P154DRAFT_529274</name>
</gene>
<feature type="domain" description="BTB" evidence="2">
    <location>
        <begin position="49"/>
        <end position="125"/>
    </location>
</feature>
<organism evidence="3 4">
    <name type="scientific">Amniculicola lignicola CBS 123094</name>
    <dbReference type="NCBI Taxonomy" id="1392246"/>
    <lineage>
        <taxon>Eukaryota</taxon>
        <taxon>Fungi</taxon>
        <taxon>Dikarya</taxon>
        <taxon>Ascomycota</taxon>
        <taxon>Pezizomycotina</taxon>
        <taxon>Dothideomycetes</taxon>
        <taxon>Pleosporomycetidae</taxon>
        <taxon>Pleosporales</taxon>
        <taxon>Amniculicolaceae</taxon>
        <taxon>Amniculicola</taxon>
    </lineage>
</organism>
<feature type="compositionally biased region" description="Basic residues" evidence="1">
    <location>
        <begin position="318"/>
        <end position="328"/>
    </location>
</feature>
<evidence type="ECO:0000259" key="2">
    <source>
        <dbReference type="PROSITE" id="PS50097"/>
    </source>
</evidence>
<feature type="compositionally biased region" description="Basic residues" evidence="1">
    <location>
        <begin position="291"/>
        <end position="303"/>
    </location>
</feature>
<reference evidence="3" key="1">
    <citation type="journal article" date="2020" name="Stud. Mycol.">
        <title>101 Dothideomycetes genomes: a test case for predicting lifestyles and emergence of pathogens.</title>
        <authorList>
            <person name="Haridas S."/>
            <person name="Albert R."/>
            <person name="Binder M."/>
            <person name="Bloem J."/>
            <person name="Labutti K."/>
            <person name="Salamov A."/>
            <person name="Andreopoulos B."/>
            <person name="Baker S."/>
            <person name="Barry K."/>
            <person name="Bills G."/>
            <person name="Bluhm B."/>
            <person name="Cannon C."/>
            <person name="Castanera R."/>
            <person name="Culley D."/>
            <person name="Daum C."/>
            <person name="Ezra D."/>
            <person name="Gonzalez J."/>
            <person name="Henrissat B."/>
            <person name="Kuo A."/>
            <person name="Liang C."/>
            <person name="Lipzen A."/>
            <person name="Lutzoni F."/>
            <person name="Magnuson J."/>
            <person name="Mondo S."/>
            <person name="Nolan M."/>
            <person name="Ohm R."/>
            <person name="Pangilinan J."/>
            <person name="Park H.-J."/>
            <person name="Ramirez L."/>
            <person name="Alfaro M."/>
            <person name="Sun H."/>
            <person name="Tritt A."/>
            <person name="Yoshinaga Y."/>
            <person name="Zwiers L.-H."/>
            <person name="Turgeon B."/>
            <person name="Goodwin S."/>
            <person name="Spatafora J."/>
            <person name="Crous P."/>
            <person name="Grigoriev I."/>
        </authorList>
    </citation>
    <scope>NUCLEOTIDE SEQUENCE</scope>
    <source>
        <strain evidence="3">CBS 123094</strain>
    </source>
</reference>